<dbReference type="EMBL" id="LKAM01000034">
    <property type="protein sequence ID" value="KUM45099.1"/>
    <property type="molecule type" value="Genomic_DNA"/>
</dbReference>
<accession>A0A124GMB0</accession>
<protein>
    <submittedName>
        <fullName evidence="1">Uncharacterized protein</fullName>
    </submittedName>
</protein>
<organism evidence="1">
    <name type="scientific">Picea glauca</name>
    <name type="common">White spruce</name>
    <name type="synonym">Pinus glauca</name>
    <dbReference type="NCBI Taxonomy" id="3330"/>
    <lineage>
        <taxon>Eukaryota</taxon>
        <taxon>Viridiplantae</taxon>
        <taxon>Streptophyta</taxon>
        <taxon>Embryophyta</taxon>
        <taxon>Tracheophyta</taxon>
        <taxon>Spermatophyta</taxon>
        <taxon>Pinopsida</taxon>
        <taxon>Pinidae</taxon>
        <taxon>Conifers I</taxon>
        <taxon>Pinales</taxon>
        <taxon>Pinaceae</taxon>
        <taxon>Picea</taxon>
    </lineage>
</organism>
<proteinExistence type="predicted"/>
<gene>
    <name evidence="1" type="ORF">ABT39_MTgene4069</name>
    <name evidence="2" type="ORF">ABT39_MTgene4070</name>
</gene>
<name>A0A124GMB0_PICGL</name>
<reference evidence="1" key="1">
    <citation type="journal article" date="2015" name="Genome Biol. Evol.">
        <title>Organellar Genomes of White Spruce (Picea glauca): Assembly and Annotation.</title>
        <authorList>
            <person name="Jackman S.D."/>
            <person name="Warren R.L."/>
            <person name="Gibb E.A."/>
            <person name="Vandervalk B.P."/>
            <person name="Mohamadi H."/>
            <person name="Chu J."/>
            <person name="Raymond A."/>
            <person name="Pleasance S."/>
            <person name="Coope R."/>
            <person name="Wildung M.R."/>
            <person name="Ritland C.E."/>
            <person name="Bousquet J."/>
            <person name="Jones S.J."/>
            <person name="Bohlmann J."/>
            <person name="Birol I."/>
        </authorList>
    </citation>
    <scope>NUCLEOTIDE SEQUENCE [LARGE SCALE GENOMIC DNA]</scope>
    <source>
        <tissue evidence="1">Flushing bud</tissue>
    </source>
</reference>
<comment type="caution">
    <text evidence="1">The sequence shown here is derived from an EMBL/GenBank/DDBJ whole genome shotgun (WGS) entry which is preliminary data.</text>
</comment>
<geneLocation type="mitochondrion" evidence="1"/>
<dbReference type="EMBL" id="LKAM01000034">
    <property type="protein sequence ID" value="KUM45098.1"/>
    <property type="molecule type" value="Genomic_DNA"/>
</dbReference>
<sequence length="56" mass="6447">MIICAASLRLHCICYIVLEKRKRNEMVMVMVNKIYIDMISGKFAYGPVRSHSGSLR</sequence>
<dbReference type="AlphaFoldDB" id="A0A124GMB0"/>
<keyword evidence="1" id="KW-0496">Mitochondrion</keyword>
<evidence type="ECO:0000313" key="2">
    <source>
        <dbReference type="EMBL" id="KUM45099.1"/>
    </source>
</evidence>
<evidence type="ECO:0000313" key="1">
    <source>
        <dbReference type="EMBL" id="KUM45098.1"/>
    </source>
</evidence>